<dbReference type="Proteomes" id="UP001243330">
    <property type="component" value="Unassembled WGS sequence"/>
</dbReference>
<evidence type="ECO:0000256" key="8">
    <source>
        <dbReference type="ARBA" id="ARBA00023326"/>
    </source>
</evidence>
<dbReference type="SUPFAM" id="SSF49899">
    <property type="entry name" value="Concanavalin A-like lectins/glucanases"/>
    <property type="match status" value="1"/>
</dbReference>
<keyword evidence="6" id="KW-0119">Carbohydrate metabolism</keyword>
<evidence type="ECO:0000256" key="3">
    <source>
        <dbReference type="ARBA" id="ARBA00022729"/>
    </source>
</evidence>
<dbReference type="PANTHER" id="PTHR33753:SF2">
    <property type="entry name" value="GLYCOSIDE HYDROLASE FAMILY 7 PROTEIN"/>
    <property type="match status" value="1"/>
</dbReference>
<name>A0AAD9A2M6_9PEZI</name>
<sequence length="452" mass="49247">MKYTITALSMLAMAVAQQVGTEEAEVHPKLSWSDCTSGSCSTKSSDVVIDANWRWAHNVGGYENCYDGNQWTDKCSGPDDCAKNCAVEGANYSGTYGVSTSGNAMTLKFVQEHQYGKNIGSRMYLMNSDSKYQMFTLMNNEFAFDVDLSTVDCGMNSALYFVAMNEDGGLASEANNAAGAKYGTGYCDAQCARDLKFIGGKGNIEGWKPSATDENSGFGNLGACCAEIDVWESNKQAFALTPHPCENNNYHVCETTSCGGTYSEDRYGGGCDANGCDYNPYRMGNQDFYGPGKTVDTTKKFTLITLNSVVTRFENNRMSQFFIQDGNKIEIPGTTYEGIPNEDADITPEFCEAQFSVFGERDRFNEVGGWSKLNSALEIPMVLVMSIWSDNFANMLWLDSSYPVDRAGEPGVDRGPCPTTSGVPAEVIAQNPNGQVIWSNLKFGPIGSTYDV</sequence>
<comment type="similarity">
    <text evidence="2 9">Belongs to the glycosyl hydrolase 7 (cellulase C) family.</text>
</comment>
<keyword evidence="4 9" id="KW-0378">Hydrolase</keyword>
<dbReference type="GO" id="GO:0016162">
    <property type="term" value="F:cellulose 1,4-beta-cellobiosidase activity"/>
    <property type="evidence" value="ECO:0007669"/>
    <property type="project" value="UniProtKB-EC"/>
</dbReference>
<dbReference type="InterPro" id="IPR013320">
    <property type="entry name" value="ConA-like_dom_sf"/>
</dbReference>
<dbReference type="EC" id="3.2.1.-" evidence="9"/>
<proteinExistence type="inferred from homology"/>
<feature type="chain" id="PRO_5042060103" description="Glucanase" evidence="10">
    <location>
        <begin position="17"/>
        <end position="452"/>
    </location>
</feature>
<dbReference type="GO" id="GO:0030245">
    <property type="term" value="P:cellulose catabolic process"/>
    <property type="evidence" value="ECO:0007669"/>
    <property type="project" value="UniProtKB-KW"/>
</dbReference>
<gene>
    <name evidence="11" type="ORF">CCHR01_17365</name>
</gene>
<dbReference type="PANTHER" id="PTHR33753">
    <property type="entry name" value="1,4-BETA-D-GLUCAN CELLOBIOHYDROLASE B"/>
    <property type="match status" value="1"/>
</dbReference>
<dbReference type="EMBL" id="JAQOWY010000604">
    <property type="protein sequence ID" value="KAK1840005.1"/>
    <property type="molecule type" value="Genomic_DNA"/>
</dbReference>
<keyword evidence="8 9" id="KW-0624">Polysaccharide degradation</keyword>
<dbReference type="AlphaFoldDB" id="A0AAD9A2M6"/>
<keyword evidence="12" id="KW-1185">Reference proteome</keyword>
<dbReference type="InterPro" id="IPR001722">
    <property type="entry name" value="Glyco_hydro_7"/>
</dbReference>
<dbReference type="Gene3D" id="2.70.100.10">
    <property type="entry name" value="Glycoside hydrolase, family 7, domain"/>
    <property type="match status" value="1"/>
</dbReference>
<keyword evidence="7 9" id="KW-0326">Glycosidase</keyword>
<organism evidence="11 12">
    <name type="scientific">Colletotrichum chrysophilum</name>
    <dbReference type="NCBI Taxonomy" id="1836956"/>
    <lineage>
        <taxon>Eukaryota</taxon>
        <taxon>Fungi</taxon>
        <taxon>Dikarya</taxon>
        <taxon>Ascomycota</taxon>
        <taxon>Pezizomycotina</taxon>
        <taxon>Sordariomycetes</taxon>
        <taxon>Hypocreomycetidae</taxon>
        <taxon>Glomerellales</taxon>
        <taxon>Glomerellaceae</taxon>
        <taxon>Colletotrichum</taxon>
        <taxon>Colletotrichum gloeosporioides species complex</taxon>
    </lineage>
</organism>
<evidence type="ECO:0000313" key="11">
    <source>
        <dbReference type="EMBL" id="KAK1840005.1"/>
    </source>
</evidence>
<evidence type="ECO:0000256" key="7">
    <source>
        <dbReference type="ARBA" id="ARBA00023295"/>
    </source>
</evidence>
<protein>
    <recommendedName>
        <fullName evidence="9">Glucanase</fullName>
        <ecNumber evidence="9">3.2.1.-</ecNumber>
    </recommendedName>
</protein>
<comment type="catalytic activity">
    <reaction evidence="1">
        <text>Hydrolysis of (1-&gt;4)-beta-D-glucosidic linkages in cellulose and cellotetraose, releasing cellobiose from the non-reducing ends of the chains.</text>
        <dbReference type="EC" id="3.2.1.91"/>
    </reaction>
</comment>
<dbReference type="Pfam" id="PF00840">
    <property type="entry name" value="Glyco_hydro_7"/>
    <property type="match status" value="1"/>
</dbReference>
<evidence type="ECO:0000256" key="10">
    <source>
        <dbReference type="SAM" id="SignalP"/>
    </source>
</evidence>
<comment type="caution">
    <text evidence="11">The sequence shown here is derived from an EMBL/GenBank/DDBJ whole genome shotgun (WGS) entry which is preliminary data.</text>
</comment>
<evidence type="ECO:0000256" key="9">
    <source>
        <dbReference type="RuleBase" id="RU361164"/>
    </source>
</evidence>
<evidence type="ECO:0000256" key="4">
    <source>
        <dbReference type="ARBA" id="ARBA00022801"/>
    </source>
</evidence>
<keyword evidence="5 9" id="KW-0136">Cellulose degradation</keyword>
<dbReference type="InterPro" id="IPR037019">
    <property type="entry name" value="Glyco_hydro_7_sf"/>
</dbReference>
<evidence type="ECO:0000256" key="6">
    <source>
        <dbReference type="ARBA" id="ARBA00023277"/>
    </source>
</evidence>
<dbReference type="CDD" id="cd07999">
    <property type="entry name" value="GH7_CBH_EG"/>
    <property type="match status" value="1"/>
</dbReference>
<accession>A0AAD9A2M6</accession>
<evidence type="ECO:0000256" key="5">
    <source>
        <dbReference type="ARBA" id="ARBA00023001"/>
    </source>
</evidence>
<evidence type="ECO:0000313" key="12">
    <source>
        <dbReference type="Proteomes" id="UP001243330"/>
    </source>
</evidence>
<reference evidence="11" key="1">
    <citation type="submission" date="2023-01" db="EMBL/GenBank/DDBJ databases">
        <title>Colletotrichum chrysophilum M932 genome sequence.</title>
        <authorList>
            <person name="Baroncelli R."/>
        </authorList>
    </citation>
    <scope>NUCLEOTIDE SEQUENCE</scope>
    <source>
        <strain evidence="11">M932</strain>
    </source>
</reference>
<keyword evidence="3 10" id="KW-0732">Signal</keyword>
<feature type="signal peptide" evidence="10">
    <location>
        <begin position="1"/>
        <end position="16"/>
    </location>
</feature>
<dbReference type="PRINTS" id="PR00734">
    <property type="entry name" value="GLHYDRLASE7"/>
</dbReference>
<evidence type="ECO:0000256" key="2">
    <source>
        <dbReference type="ARBA" id="ARBA00006044"/>
    </source>
</evidence>
<evidence type="ECO:0000256" key="1">
    <source>
        <dbReference type="ARBA" id="ARBA00001641"/>
    </source>
</evidence>